<dbReference type="Proteomes" id="UP000189670">
    <property type="component" value="Unassembled WGS sequence"/>
</dbReference>
<gene>
    <name evidence="2" type="ORF">OMM_09940</name>
</gene>
<dbReference type="Pfam" id="PF25778">
    <property type="entry name" value="DUF7948"/>
    <property type="match status" value="1"/>
</dbReference>
<dbReference type="InterPro" id="IPR010620">
    <property type="entry name" value="SBBP_repeat"/>
</dbReference>
<evidence type="ECO:0000313" key="3">
    <source>
        <dbReference type="Proteomes" id="UP000189670"/>
    </source>
</evidence>
<comment type="caution">
    <text evidence="2">The sequence shown here is derived from an EMBL/GenBank/DDBJ whole genome shotgun (WGS) entry which is preliminary data.</text>
</comment>
<protein>
    <submittedName>
        <fullName evidence="2">Cell surface glycoprotein (S-layer protein) related protein</fullName>
    </submittedName>
</protein>
<reference evidence="3" key="1">
    <citation type="submission" date="2012-11" db="EMBL/GenBank/DDBJ databases">
        <authorList>
            <person name="Lucero-Rivera Y.E."/>
            <person name="Tovar-Ramirez D."/>
        </authorList>
    </citation>
    <scope>NUCLEOTIDE SEQUENCE [LARGE SCALE GENOMIC DNA]</scope>
    <source>
        <strain evidence="3">Araruama</strain>
    </source>
</reference>
<dbReference type="AlphaFoldDB" id="A0A1V1P2F0"/>
<evidence type="ECO:0000313" key="2">
    <source>
        <dbReference type="EMBL" id="ETR69037.1"/>
    </source>
</evidence>
<dbReference type="PANTHER" id="PTHR35580:SF1">
    <property type="entry name" value="PHYTASE-LIKE DOMAIN-CONTAINING PROTEIN"/>
    <property type="match status" value="1"/>
</dbReference>
<dbReference type="PANTHER" id="PTHR35580">
    <property type="entry name" value="CELL SURFACE GLYCOPROTEIN (S-LAYER PROTEIN)-LIKE PROTEIN"/>
    <property type="match status" value="1"/>
</dbReference>
<evidence type="ECO:0000259" key="1">
    <source>
        <dbReference type="Pfam" id="PF25778"/>
    </source>
</evidence>
<dbReference type="InterPro" id="IPR057708">
    <property type="entry name" value="DUF7948"/>
</dbReference>
<accession>A0A1V1P2F0</accession>
<dbReference type="Pfam" id="PF06739">
    <property type="entry name" value="SBBP"/>
    <property type="match status" value="2"/>
</dbReference>
<proteinExistence type="predicted"/>
<dbReference type="EMBL" id="ATBP01000757">
    <property type="protein sequence ID" value="ETR69037.1"/>
    <property type="molecule type" value="Genomic_DNA"/>
</dbReference>
<sequence>MWMPALGFASIHSPSTIKTARVAIPFLANQSFLADKSILFYANTFAGTMMVHDNGEMIFYSQSTGQRFVERLSGTIHFEPQPGERSHSAIHLYFPNTLAAGKTQVEAFNHILMPDIYPNISMQLKAYGHTVEKVFIVNPGGHPDQIEVHVDIAQKLEITSDGQLIIFPQGIQYSSPKAFQITGNQKVDVTVRFCLKDKTTYGFIVDQYNSDMPLMIDPFIAGTFFGGDNVDEIEDVAVASNGDVYVAGTTQSANIPINAASSGYTQIFDPIMHKEDIFIARFNSDLSTLLSATFIGGSEPDIAKSIAIDPTGNVFVCGLSMSSDFPISEAATYKGDGDIVVVRMSPDLSTLLSATLLGGSKPDTPEDMVINSQSKEIYIAGYTQSDDFDSTRFQVFDGITDAFVVRLNNDLSILKSAQYIGGNNVDKAFAIQINSSQNVIVAGQTYSEDFPAMPGSYDITHNGSMDGFACEISKDLGIILFSTFLGGGNTDTVTAIVVDHNDSIYVSGTTSSYDFPILQTAYDNALNGTDIFVAKFDLHLEKLEASTFMGGTNWENATDMALNANNEIVISGITVSDDFPTTPGVYDQVYNGDVDTFIATFNPELTSLSASTFLGAASDDHINGIAMQNDNIVIAGTSWSNGFPISTPAFDSTFNEREGFISILSQDLSGPLRIVSESESIHITMSEDGNPMDFSLVLSAENDLSGEIFGKFRRRPIMGMLWHQGQVLKNQFLIYPGQTGMAQTALLFK</sequence>
<dbReference type="SUPFAM" id="SSF63829">
    <property type="entry name" value="Calcium-dependent phosphotriesterase"/>
    <property type="match status" value="1"/>
</dbReference>
<dbReference type="InterPro" id="IPR052918">
    <property type="entry name" value="Motility_Chemotaxis_Reg"/>
</dbReference>
<feature type="domain" description="DUF7948" evidence="1">
    <location>
        <begin position="78"/>
        <end position="218"/>
    </location>
</feature>
<name>A0A1V1P2F0_9BACT</name>
<organism evidence="2 3">
    <name type="scientific">Candidatus Magnetoglobus multicellularis str. Araruama</name>
    <dbReference type="NCBI Taxonomy" id="890399"/>
    <lineage>
        <taxon>Bacteria</taxon>
        <taxon>Pseudomonadati</taxon>
        <taxon>Thermodesulfobacteriota</taxon>
        <taxon>Desulfobacteria</taxon>
        <taxon>Desulfobacterales</taxon>
        <taxon>Desulfobacteraceae</taxon>
        <taxon>Candidatus Magnetoglobus</taxon>
    </lineage>
</organism>